<gene>
    <name evidence="9" type="ORF">N425_05880</name>
</gene>
<comment type="caution">
    <text evidence="9">The sequence shown here is derived from an EMBL/GenBank/DDBJ whole genome shotgun (WGS) entry which is preliminary data.</text>
</comment>
<dbReference type="Proteomes" id="UP000018837">
    <property type="component" value="Unassembled WGS sequence"/>
</dbReference>
<dbReference type="Gene3D" id="1.20.1600.10">
    <property type="entry name" value="Outer membrane efflux proteins (OEP)"/>
    <property type="match status" value="1"/>
</dbReference>
<dbReference type="GO" id="GO:0015288">
    <property type="term" value="F:porin activity"/>
    <property type="evidence" value="ECO:0007669"/>
    <property type="project" value="TreeGrafter"/>
</dbReference>
<proteinExistence type="inferred from homology"/>
<evidence type="ECO:0000313" key="9">
    <source>
        <dbReference type="EMBL" id="ETK02157.1"/>
    </source>
</evidence>
<keyword evidence="7" id="KW-0998">Cell outer membrane</keyword>
<keyword evidence="6" id="KW-0472">Membrane</keyword>
<organism evidence="9 10">
    <name type="scientific">Tannerella sp. oral taxon BU063 isolate Cell 2</name>
    <dbReference type="NCBI Taxonomy" id="1411148"/>
    <lineage>
        <taxon>Bacteria</taxon>
        <taxon>Pseudomonadati</taxon>
        <taxon>Bacteroidota</taxon>
        <taxon>Bacteroidia</taxon>
        <taxon>Bacteroidales</taxon>
        <taxon>Tannerellaceae</taxon>
        <taxon>Tannerella</taxon>
    </lineage>
</organism>
<dbReference type="InterPro" id="IPR003423">
    <property type="entry name" value="OMP_efflux"/>
</dbReference>
<comment type="subcellular location">
    <subcellularLocation>
        <location evidence="1">Cell outer membrane</location>
    </subcellularLocation>
</comment>
<dbReference type="PANTHER" id="PTHR30026">
    <property type="entry name" value="OUTER MEMBRANE PROTEIN TOLC"/>
    <property type="match status" value="1"/>
</dbReference>
<keyword evidence="5" id="KW-0812">Transmembrane</keyword>
<dbReference type="PATRIC" id="fig|1411148.3.peg.859"/>
<evidence type="ECO:0000256" key="1">
    <source>
        <dbReference type="ARBA" id="ARBA00004442"/>
    </source>
</evidence>
<evidence type="ECO:0000256" key="4">
    <source>
        <dbReference type="ARBA" id="ARBA00022452"/>
    </source>
</evidence>
<keyword evidence="8" id="KW-0732">Signal</keyword>
<dbReference type="PANTHER" id="PTHR30026:SF20">
    <property type="entry name" value="OUTER MEMBRANE PROTEIN TOLC"/>
    <property type="match status" value="1"/>
</dbReference>
<evidence type="ECO:0000256" key="6">
    <source>
        <dbReference type="ARBA" id="ARBA00023136"/>
    </source>
</evidence>
<feature type="signal peptide" evidence="8">
    <location>
        <begin position="1"/>
        <end position="24"/>
    </location>
</feature>
<sequence length="414" mass="46302">MKTFKYIILTVCIGALPLSSPAQEKTMTLQECIDMALDNNLDMKAGTVSVGKARDLQGTAFDMEKTSVTLSQDPTSGGSPDNGITVSQSFEFPTVYAARRKYLKAETAAAQSSLAVTRNEVVRDVSAYYYTLLHDRRTIEILQAQDSVYDRFVSLASARFKAGEAGNLELINAERIRNENRIEMEKAEKSYRSAMLAFRQLLNTDTVVVPADVSLPVIRQEMPEASVSFEQTPLGGMYAARITAFERNLSLAKQGYMPGLSIGLTGQLLIKGFNPYDIERSRFDKGNFMGFEVGVSIPLFWGGQNAKVKAARRDVELAEISRRQAKQRMDKEYRDGLNELFRAQKVLDYYTAQGNGQGERMGRLSQVSYENGEIGYVEYIQNQQTALDVQLRYADAVNDYNQAIIMLNYIKGNK</sequence>
<protein>
    <recommendedName>
        <fullName evidence="11">Transporter</fullName>
    </recommendedName>
</protein>
<dbReference type="EMBL" id="AYUF01000401">
    <property type="protein sequence ID" value="ETK02157.1"/>
    <property type="molecule type" value="Genomic_DNA"/>
</dbReference>
<reference evidence="9 10" key="1">
    <citation type="submission" date="2013-11" db="EMBL/GenBank/DDBJ databases">
        <title>Single cell genomics of uncultured Tannerella BU063 (oral taxon 286).</title>
        <authorList>
            <person name="Beall C.J."/>
            <person name="Campbell A.G."/>
            <person name="Griffen A.L."/>
            <person name="Podar M."/>
            <person name="Leys E.J."/>
        </authorList>
    </citation>
    <scope>NUCLEOTIDE SEQUENCE [LARGE SCALE GENOMIC DNA]</scope>
    <source>
        <strain evidence="9">Cell 2</strain>
    </source>
</reference>
<dbReference type="GO" id="GO:0009279">
    <property type="term" value="C:cell outer membrane"/>
    <property type="evidence" value="ECO:0007669"/>
    <property type="project" value="UniProtKB-SubCell"/>
</dbReference>
<evidence type="ECO:0000256" key="2">
    <source>
        <dbReference type="ARBA" id="ARBA00007613"/>
    </source>
</evidence>
<evidence type="ECO:0000256" key="8">
    <source>
        <dbReference type="SAM" id="SignalP"/>
    </source>
</evidence>
<evidence type="ECO:0000256" key="7">
    <source>
        <dbReference type="ARBA" id="ARBA00023237"/>
    </source>
</evidence>
<feature type="chain" id="PRO_5004813296" description="Transporter" evidence="8">
    <location>
        <begin position="25"/>
        <end position="414"/>
    </location>
</feature>
<name>W2C6P8_9BACT</name>
<dbReference type="InterPro" id="IPR051906">
    <property type="entry name" value="TolC-like"/>
</dbReference>
<dbReference type="Pfam" id="PF02321">
    <property type="entry name" value="OEP"/>
    <property type="match status" value="2"/>
</dbReference>
<keyword evidence="4" id="KW-1134">Transmembrane beta strand</keyword>
<accession>W2C6P8</accession>
<keyword evidence="3" id="KW-0813">Transport</keyword>
<dbReference type="AlphaFoldDB" id="W2C6P8"/>
<dbReference type="GO" id="GO:1990281">
    <property type="term" value="C:efflux pump complex"/>
    <property type="evidence" value="ECO:0007669"/>
    <property type="project" value="TreeGrafter"/>
</dbReference>
<evidence type="ECO:0000256" key="5">
    <source>
        <dbReference type="ARBA" id="ARBA00022692"/>
    </source>
</evidence>
<evidence type="ECO:0008006" key="11">
    <source>
        <dbReference type="Google" id="ProtNLM"/>
    </source>
</evidence>
<dbReference type="SUPFAM" id="SSF56954">
    <property type="entry name" value="Outer membrane efflux proteins (OEP)"/>
    <property type="match status" value="1"/>
</dbReference>
<dbReference type="GO" id="GO:0015562">
    <property type="term" value="F:efflux transmembrane transporter activity"/>
    <property type="evidence" value="ECO:0007669"/>
    <property type="project" value="InterPro"/>
</dbReference>
<evidence type="ECO:0000313" key="10">
    <source>
        <dbReference type="Proteomes" id="UP000018837"/>
    </source>
</evidence>
<evidence type="ECO:0000256" key="3">
    <source>
        <dbReference type="ARBA" id="ARBA00022448"/>
    </source>
</evidence>
<comment type="similarity">
    <text evidence="2">Belongs to the outer membrane factor (OMF) (TC 1.B.17) family.</text>
</comment>